<reference evidence="2 3" key="1">
    <citation type="submission" date="2023-11" db="EMBL/GenBank/DDBJ databases">
        <title>MicrobeMod: A computational toolkit for identifying prokaryotic methylation and restriction-modification with nanopore sequencing.</title>
        <authorList>
            <person name="Crits-Christoph A."/>
            <person name="Kang S.C."/>
            <person name="Lee H."/>
            <person name="Ostrov N."/>
        </authorList>
    </citation>
    <scope>NUCLEOTIDE SEQUENCE [LARGE SCALE GENOMIC DNA]</scope>
    <source>
        <strain evidence="2 3">ATCC 49870</strain>
    </source>
</reference>
<gene>
    <name evidence="2" type="ORF">SR882_01085</name>
</gene>
<dbReference type="Proteomes" id="UP001327459">
    <property type="component" value="Chromosome"/>
</dbReference>
<dbReference type="RefSeq" id="WP_322521512.1">
    <property type="nucleotide sequence ID" value="NZ_CP140153.1"/>
</dbReference>
<name>A0ABZ0YWV6_9GAMM</name>
<evidence type="ECO:0000313" key="3">
    <source>
        <dbReference type="Proteomes" id="UP001327459"/>
    </source>
</evidence>
<feature type="transmembrane region" description="Helical" evidence="1">
    <location>
        <begin position="57"/>
        <end position="80"/>
    </location>
</feature>
<protein>
    <submittedName>
        <fullName evidence="2">Uncharacterized protein</fullName>
    </submittedName>
</protein>
<sequence>MLKFIFAEKLDTRGSTLAAFGKAIVIFGRMLLTFSLLVATIFYLFIAEVGAISGVPLAFPIVGWFVIELCGSLFFVIGTIGKKNDA</sequence>
<keyword evidence="1" id="KW-1133">Transmembrane helix</keyword>
<keyword evidence="1" id="KW-0812">Transmembrane</keyword>
<accession>A0ABZ0YWV6</accession>
<proteinExistence type="predicted"/>
<keyword evidence="3" id="KW-1185">Reference proteome</keyword>
<organism evidence="2 3">
    <name type="scientific">Guyparkeria halophila</name>
    <dbReference type="NCBI Taxonomy" id="47960"/>
    <lineage>
        <taxon>Bacteria</taxon>
        <taxon>Pseudomonadati</taxon>
        <taxon>Pseudomonadota</taxon>
        <taxon>Gammaproteobacteria</taxon>
        <taxon>Chromatiales</taxon>
        <taxon>Thioalkalibacteraceae</taxon>
        <taxon>Guyparkeria</taxon>
    </lineage>
</organism>
<evidence type="ECO:0000313" key="2">
    <source>
        <dbReference type="EMBL" id="WQH16521.1"/>
    </source>
</evidence>
<evidence type="ECO:0000256" key="1">
    <source>
        <dbReference type="SAM" id="Phobius"/>
    </source>
</evidence>
<dbReference type="EMBL" id="CP140153">
    <property type="protein sequence ID" value="WQH16521.1"/>
    <property type="molecule type" value="Genomic_DNA"/>
</dbReference>
<keyword evidence="1" id="KW-0472">Membrane</keyword>
<feature type="transmembrane region" description="Helical" evidence="1">
    <location>
        <begin position="20"/>
        <end position="45"/>
    </location>
</feature>